<sequence>MEPTRSPLPHAQYTVPAVYAQPQEPCKHAA</sequence>
<gene>
    <name evidence="1" type="ORF">O164_02365</name>
</gene>
<dbReference type="AlphaFoldDB" id="V7DFE8"/>
<reference evidence="1 2" key="1">
    <citation type="submission" date="2013-10" db="EMBL/GenBank/DDBJ databases">
        <title>Whole Genome Shotgun Sequence of Pseudomonas taiwanensis SJ9.</title>
        <authorList>
            <person name="Hong S.-J."/>
            <person name="Shin J.-H."/>
        </authorList>
    </citation>
    <scope>NUCLEOTIDE SEQUENCE [LARGE SCALE GENOMIC DNA]</scope>
    <source>
        <strain evidence="1 2">SJ9</strain>
    </source>
</reference>
<proteinExistence type="predicted"/>
<organism evidence="1 2">
    <name type="scientific">Pseudomonas taiwanensis SJ9</name>
    <dbReference type="NCBI Taxonomy" id="1388762"/>
    <lineage>
        <taxon>Bacteria</taxon>
        <taxon>Pseudomonadati</taxon>
        <taxon>Pseudomonadota</taxon>
        <taxon>Gammaproteobacteria</taxon>
        <taxon>Pseudomonadales</taxon>
        <taxon>Pseudomonadaceae</taxon>
        <taxon>Pseudomonas</taxon>
    </lineage>
</organism>
<evidence type="ECO:0000313" key="1">
    <source>
        <dbReference type="EMBL" id="ESW41092.1"/>
    </source>
</evidence>
<name>V7DFE8_9PSED</name>
<comment type="caution">
    <text evidence="1">The sequence shown here is derived from an EMBL/GenBank/DDBJ whole genome shotgun (WGS) entry which is preliminary data.</text>
</comment>
<protein>
    <submittedName>
        <fullName evidence="1">Uncharacterized protein</fullName>
    </submittedName>
</protein>
<accession>V7DFE8</accession>
<evidence type="ECO:0000313" key="2">
    <source>
        <dbReference type="Proteomes" id="UP000018511"/>
    </source>
</evidence>
<dbReference type="Proteomes" id="UP000018511">
    <property type="component" value="Unassembled WGS sequence"/>
</dbReference>
<dbReference type="EMBL" id="AXUP01000017">
    <property type="protein sequence ID" value="ESW41092.1"/>
    <property type="molecule type" value="Genomic_DNA"/>
</dbReference>